<sequence>MSWSQACNDLQQRGEAYVLVTVIGVRGSTPRNSGTKMVVSEETLYGTIGGGHLEYKALIKAQQLLKAGSAEQQIEHYPLGPTLGQCCGGSATLMFECFTRSGIDIAVFGAGHIGKVLTPILAGLNARVHWIDQRPEQFPEQLADGVNKIVSEFPADEVADLPANCYYLILTHNHQLDFELTSAVISRGDARYLGVIGSETKALRFQRRLQQRGFSEQQIAGMRCPMGNLDVPGKLPMEVAVSVSAELIAEYHRDLPEQPTQQGMNWRTVKSLLQATEADTTDAADGSAKQRSSSDDTASHTDQPEPAYSGPNTRDSQ</sequence>
<feature type="domain" description="XdhC- CoxI" evidence="2">
    <location>
        <begin position="11"/>
        <end position="77"/>
    </location>
</feature>
<dbReference type="PANTHER" id="PTHR30388">
    <property type="entry name" value="ALDEHYDE OXIDOREDUCTASE MOLYBDENUM COFACTOR ASSEMBLY PROTEIN"/>
    <property type="match status" value="1"/>
</dbReference>
<dbReference type="EMBL" id="RKHR01000003">
    <property type="protein sequence ID" value="ROS05637.1"/>
    <property type="molecule type" value="Genomic_DNA"/>
</dbReference>
<feature type="compositionally biased region" description="Basic and acidic residues" evidence="1">
    <location>
        <begin position="292"/>
        <end position="303"/>
    </location>
</feature>
<evidence type="ECO:0000259" key="2">
    <source>
        <dbReference type="Pfam" id="PF02625"/>
    </source>
</evidence>
<protein>
    <submittedName>
        <fullName evidence="4">Molybdenum cofactor sulfurylase</fullName>
    </submittedName>
</protein>
<dbReference type="InterPro" id="IPR036291">
    <property type="entry name" value="NAD(P)-bd_dom_sf"/>
</dbReference>
<dbReference type="AlphaFoldDB" id="A0A3N2E0S5"/>
<feature type="domain" description="XdhC Rossmann" evidence="3">
    <location>
        <begin position="106"/>
        <end position="247"/>
    </location>
</feature>
<dbReference type="NCBIfam" id="TIGR02964">
    <property type="entry name" value="xanthine_xdhC"/>
    <property type="match status" value="1"/>
</dbReference>
<keyword evidence="5" id="KW-1185">Reference proteome</keyword>
<evidence type="ECO:0000313" key="4">
    <source>
        <dbReference type="EMBL" id="ROS05637.1"/>
    </source>
</evidence>
<dbReference type="OrthoDB" id="61481at2"/>
<feature type="compositionally biased region" description="Low complexity" evidence="1">
    <location>
        <begin position="275"/>
        <end position="285"/>
    </location>
</feature>
<dbReference type="InterPro" id="IPR027051">
    <property type="entry name" value="XdhC_Rossmann_dom"/>
</dbReference>
<dbReference type="Gene3D" id="3.40.50.720">
    <property type="entry name" value="NAD(P)-binding Rossmann-like Domain"/>
    <property type="match status" value="1"/>
</dbReference>
<evidence type="ECO:0000259" key="3">
    <source>
        <dbReference type="Pfam" id="PF13478"/>
    </source>
</evidence>
<proteinExistence type="predicted"/>
<evidence type="ECO:0000256" key="1">
    <source>
        <dbReference type="SAM" id="MobiDB-lite"/>
    </source>
</evidence>
<name>A0A3N2E0S5_9GAMM</name>
<comment type="caution">
    <text evidence="4">The sequence shown here is derived from an EMBL/GenBank/DDBJ whole genome shotgun (WGS) entry which is preliminary data.</text>
</comment>
<evidence type="ECO:0000313" key="5">
    <source>
        <dbReference type="Proteomes" id="UP000275394"/>
    </source>
</evidence>
<dbReference type="InterPro" id="IPR014308">
    <property type="entry name" value="Xanthine_DH_XdhC"/>
</dbReference>
<dbReference type="RefSeq" id="WP_123711531.1">
    <property type="nucleotide sequence ID" value="NZ_RKHR01000003.1"/>
</dbReference>
<dbReference type="Pfam" id="PF13478">
    <property type="entry name" value="XdhC_C"/>
    <property type="match status" value="1"/>
</dbReference>
<dbReference type="Proteomes" id="UP000275394">
    <property type="component" value="Unassembled WGS sequence"/>
</dbReference>
<dbReference type="PANTHER" id="PTHR30388:SF6">
    <property type="entry name" value="XANTHINE DEHYDROGENASE SUBUNIT A-RELATED"/>
    <property type="match status" value="1"/>
</dbReference>
<feature type="region of interest" description="Disordered" evidence="1">
    <location>
        <begin position="275"/>
        <end position="317"/>
    </location>
</feature>
<accession>A0A3N2E0S5</accession>
<dbReference type="InterPro" id="IPR052698">
    <property type="entry name" value="MoCofactor_Util/Proc"/>
</dbReference>
<reference evidence="4 5" key="1">
    <citation type="submission" date="2018-11" db="EMBL/GenBank/DDBJ databases">
        <title>Genomic Encyclopedia of Type Strains, Phase IV (KMG-IV): sequencing the most valuable type-strain genomes for metagenomic binning, comparative biology and taxonomic classification.</title>
        <authorList>
            <person name="Goeker M."/>
        </authorList>
    </citation>
    <scope>NUCLEOTIDE SEQUENCE [LARGE SCALE GENOMIC DNA]</scope>
    <source>
        <strain evidence="4 5">DSM 100316</strain>
    </source>
</reference>
<organism evidence="4 5">
    <name type="scientific">Sinobacterium caligoides</name>
    <dbReference type="NCBI Taxonomy" id="933926"/>
    <lineage>
        <taxon>Bacteria</taxon>
        <taxon>Pseudomonadati</taxon>
        <taxon>Pseudomonadota</taxon>
        <taxon>Gammaproteobacteria</taxon>
        <taxon>Cellvibrionales</taxon>
        <taxon>Spongiibacteraceae</taxon>
        <taxon>Sinobacterium</taxon>
    </lineage>
</organism>
<dbReference type="Pfam" id="PF02625">
    <property type="entry name" value="XdhC_CoxI"/>
    <property type="match status" value="1"/>
</dbReference>
<dbReference type="InterPro" id="IPR003777">
    <property type="entry name" value="XdhC_CoxI"/>
</dbReference>
<dbReference type="SUPFAM" id="SSF51735">
    <property type="entry name" value="NAD(P)-binding Rossmann-fold domains"/>
    <property type="match status" value="1"/>
</dbReference>
<gene>
    <name evidence="4" type="ORF">EDC56_1183</name>
</gene>